<dbReference type="PANTHER" id="PTHR30221">
    <property type="entry name" value="SMALL-CONDUCTANCE MECHANOSENSITIVE CHANNEL"/>
    <property type="match status" value="1"/>
</dbReference>
<evidence type="ECO:0000256" key="7">
    <source>
        <dbReference type="SAM" id="Phobius"/>
    </source>
</evidence>
<dbReference type="SUPFAM" id="SSF50182">
    <property type="entry name" value="Sm-like ribonucleoproteins"/>
    <property type="match status" value="1"/>
</dbReference>
<dbReference type="InterPro" id="IPR045275">
    <property type="entry name" value="MscS_archaea/bacteria_type"/>
</dbReference>
<dbReference type="InterPro" id="IPR023408">
    <property type="entry name" value="MscS_beta-dom_sf"/>
</dbReference>
<feature type="domain" description="Mechanosensitive ion channel MscS C-terminal" evidence="9">
    <location>
        <begin position="171"/>
        <end position="265"/>
    </location>
</feature>
<keyword evidence="4 7" id="KW-0812">Transmembrane</keyword>
<dbReference type="Gene3D" id="3.30.70.100">
    <property type="match status" value="1"/>
</dbReference>
<comment type="subcellular location">
    <subcellularLocation>
        <location evidence="1">Cell membrane</location>
        <topology evidence="1">Multi-pass membrane protein</topology>
    </subcellularLocation>
</comment>
<evidence type="ECO:0000313" key="10">
    <source>
        <dbReference type="EMBL" id="OUJ19011.1"/>
    </source>
</evidence>
<dbReference type="InterPro" id="IPR011014">
    <property type="entry name" value="MscS_channel_TM-2"/>
</dbReference>
<feature type="domain" description="Mechanosensitive ion channel MscS" evidence="8">
    <location>
        <begin position="96"/>
        <end position="162"/>
    </location>
</feature>
<dbReference type="GO" id="GO:0008381">
    <property type="term" value="F:mechanosensitive monoatomic ion channel activity"/>
    <property type="evidence" value="ECO:0007669"/>
    <property type="project" value="InterPro"/>
</dbReference>
<dbReference type="SUPFAM" id="SSF82689">
    <property type="entry name" value="Mechanosensitive channel protein MscS (YggB), C-terminal domain"/>
    <property type="match status" value="1"/>
</dbReference>
<feature type="transmembrane region" description="Helical" evidence="7">
    <location>
        <begin position="12"/>
        <end position="30"/>
    </location>
</feature>
<keyword evidence="5 7" id="KW-1133">Transmembrane helix</keyword>
<dbReference type="PANTHER" id="PTHR30221:SF1">
    <property type="entry name" value="SMALL-CONDUCTANCE MECHANOSENSITIVE CHANNEL"/>
    <property type="match status" value="1"/>
</dbReference>
<comment type="similarity">
    <text evidence="2">Belongs to the MscS (TC 1.A.23) family.</text>
</comment>
<dbReference type="Pfam" id="PF21082">
    <property type="entry name" value="MS_channel_3rd"/>
    <property type="match status" value="1"/>
</dbReference>
<comment type="caution">
    <text evidence="10">The sequence shown here is derived from an EMBL/GenBank/DDBJ whole genome shotgun (WGS) entry which is preliminary data.</text>
</comment>
<dbReference type="Pfam" id="PF00924">
    <property type="entry name" value="MS_channel_2nd"/>
    <property type="match status" value="1"/>
</dbReference>
<keyword evidence="11" id="KW-1185">Reference proteome</keyword>
<evidence type="ECO:0000259" key="9">
    <source>
        <dbReference type="Pfam" id="PF21082"/>
    </source>
</evidence>
<evidence type="ECO:0000256" key="4">
    <source>
        <dbReference type="ARBA" id="ARBA00022692"/>
    </source>
</evidence>
<accession>A0A1Y3GC29</accession>
<evidence type="ECO:0000256" key="3">
    <source>
        <dbReference type="ARBA" id="ARBA00022475"/>
    </source>
</evidence>
<evidence type="ECO:0000256" key="2">
    <source>
        <dbReference type="ARBA" id="ARBA00008017"/>
    </source>
</evidence>
<reference evidence="10 11" key="1">
    <citation type="submission" date="2016-12" db="EMBL/GenBank/DDBJ databases">
        <title>Discovery of methanogenic haloarchaea.</title>
        <authorList>
            <person name="Sorokin D.Y."/>
            <person name="Makarova K.S."/>
            <person name="Abbas B."/>
            <person name="Ferrer M."/>
            <person name="Golyshin P.N."/>
        </authorList>
    </citation>
    <scope>NUCLEOTIDE SEQUENCE [LARGE SCALE GENOMIC DNA]</scope>
    <source>
        <strain evidence="10">AMET1</strain>
    </source>
</reference>
<dbReference type="Gene3D" id="1.10.287.1260">
    <property type="match status" value="1"/>
</dbReference>
<dbReference type="SUPFAM" id="SSF82861">
    <property type="entry name" value="Mechanosensitive channel protein MscS (YggB), transmembrane region"/>
    <property type="match status" value="1"/>
</dbReference>
<evidence type="ECO:0000313" key="11">
    <source>
        <dbReference type="Proteomes" id="UP000195137"/>
    </source>
</evidence>
<organism evidence="10 11">
    <name type="scientific">Methanonatronarchaeum thermophilum</name>
    <dbReference type="NCBI Taxonomy" id="1927129"/>
    <lineage>
        <taxon>Archaea</taxon>
        <taxon>Methanobacteriati</taxon>
        <taxon>Methanobacteriota</taxon>
        <taxon>Methanonatronarchaeia</taxon>
        <taxon>Methanonatronarchaeales</taxon>
        <taxon>Methanonatronarchaeaceae</taxon>
        <taxon>Methanonatronarchaeum</taxon>
    </lineage>
</organism>
<name>A0A1Y3GC29_9EURY</name>
<proteinExistence type="inferred from homology"/>
<protein>
    <submittedName>
        <fullName evidence="10">Small-conductance mechanosensitive channel, MscC family</fullName>
    </submittedName>
</protein>
<evidence type="ECO:0000259" key="8">
    <source>
        <dbReference type="Pfam" id="PF00924"/>
    </source>
</evidence>
<dbReference type="GO" id="GO:0005886">
    <property type="term" value="C:plasma membrane"/>
    <property type="evidence" value="ECO:0007669"/>
    <property type="project" value="UniProtKB-SubCell"/>
</dbReference>
<dbReference type="InterPro" id="IPR010920">
    <property type="entry name" value="LSM_dom_sf"/>
</dbReference>
<evidence type="ECO:0000256" key="6">
    <source>
        <dbReference type="ARBA" id="ARBA00023136"/>
    </source>
</evidence>
<feature type="transmembrane region" description="Helical" evidence="7">
    <location>
        <begin position="51"/>
        <end position="71"/>
    </location>
</feature>
<dbReference type="Gene3D" id="2.30.30.60">
    <property type="match status" value="1"/>
</dbReference>
<dbReference type="InterPro" id="IPR006685">
    <property type="entry name" value="MscS_channel_2nd"/>
</dbReference>
<evidence type="ECO:0000256" key="1">
    <source>
        <dbReference type="ARBA" id="ARBA00004651"/>
    </source>
</evidence>
<dbReference type="AlphaFoldDB" id="A0A1Y3GC29"/>
<dbReference type="InterPro" id="IPR011066">
    <property type="entry name" value="MscS_channel_C_sf"/>
</dbReference>
<keyword evidence="3" id="KW-1003">Cell membrane</keyword>
<dbReference type="InterPro" id="IPR049278">
    <property type="entry name" value="MS_channel_C"/>
</dbReference>
<dbReference type="Proteomes" id="UP000195137">
    <property type="component" value="Unassembled WGS sequence"/>
</dbReference>
<gene>
    <name evidence="10" type="ORF">AMET1_0662</name>
</gene>
<sequence length="282" mass="32124">MSEAIYSVGPRFILAIVIVVVGYVVAKWSIKHFTRPIAVWLKRPALVKPALTALKYLILILFILLALRVVGIELTNILLSATIISVIVGVVVAPIAANFISGAFLLSDRPYDVGDLIHIPDLDRTGFVREITMSYTRILTLEDTSLVVPNRRMRDRDVENFTQGDLRIKRTFDFEVSYQSDLDKAREVATNAAAEVEGVITDRERVTLMSTYYPIKPQTRVKEFGESGIKLQLVYWLETPYYLKGMNSKVAYNVYKKLIENDISIPYPHRKIIMDQNQRVEK</sequence>
<evidence type="ECO:0000256" key="5">
    <source>
        <dbReference type="ARBA" id="ARBA00022989"/>
    </source>
</evidence>
<dbReference type="EMBL" id="MRZU01000003">
    <property type="protein sequence ID" value="OUJ19011.1"/>
    <property type="molecule type" value="Genomic_DNA"/>
</dbReference>
<feature type="transmembrane region" description="Helical" evidence="7">
    <location>
        <begin position="77"/>
        <end position="100"/>
    </location>
</feature>
<keyword evidence="6 7" id="KW-0472">Membrane</keyword>